<name>A0A1B9BZZ8_9PROT</name>
<dbReference type="SUPFAM" id="SSF52540">
    <property type="entry name" value="P-loop containing nucleoside triphosphate hydrolases"/>
    <property type="match status" value="1"/>
</dbReference>
<keyword evidence="4" id="KW-1133">Transmembrane helix</keyword>
<proteinExistence type="predicted"/>
<keyword evidence="2" id="KW-1003">Cell membrane</keyword>
<comment type="caution">
    <text evidence="8">The sequence shown here is derived from an EMBL/GenBank/DDBJ whole genome shotgun (WGS) entry which is preliminary data.</text>
</comment>
<protein>
    <recommendedName>
        <fullName evidence="7">Type IV secretion system coupling protein TraD DNA-binding domain-containing protein</fullName>
    </recommendedName>
</protein>
<dbReference type="PANTHER" id="PTHR37937:SF1">
    <property type="entry name" value="CONJUGATIVE TRANSFER: DNA TRANSPORT"/>
    <property type="match status" value="1"/>
</dbReference>
<evidence type="ECO:0000256" key="4">
    <source>
        <dbReference type="ARBA" id="ARBA00022989"/>
    </source>
</evidence>
<keyword evidence="5" id="KW-0472">Membrane</keyword>
<evidence type="ECO:0000256" key="3">
    <source>
        <dbReference type="ARBA" id="ARBA00022692"/>
    </source>
</evidence>
<evidence type="ECO:0000313" key="9">
    <source>
        <dbReference type="Proteomes" id="UP000093129"/>
    </source>
</evidence>
<dbReference type="InterPro" id="IPR019476">
    <property type="entry name" value="T4SS_TraD_DNA-bd"/>
</dbReference>
<dbReference type="InterPro" id="IPR027417">
    <property type="entry name" value="P-loop_NTPase"/>
</dbReference>
<feature type="region of interest" description="Disordered" evidence="6">
    <location>
        <begin position="441"/>
        <end position="470"/>
    </location>
</feature>
<evidence type="ECO:0000256" key="6">
    <source>
        <dbReference type="SAM" id="MobiDB-lite"/>
    </source>
</evidence>
<evidence type="ECO:0000256" key="5">
    <source>
        <dbReference type="ARBA" id="ARBA00023136"/>
    </source>
</evidence>
<feature type="compositionally biased region" description="Basic and acidic residues" evidence="6">
    <location>
        <begin position="34"/>
        <end position="65"/>
    </location>
</feature>
<dbReference type="AlphaFoldDB" id="A0A1B9BZZ8"/>
<evidence type="ECO:0000256" key="2">
    <source>
        <dbReference type="ARBA" id="ARBA00022475"/>
    </source>
</evidence>
<feature type="region of interest" description="Disordered" evidence="6">
    <location>
        <begin position="32"/>
        <end position="65"/>
    </location>
</feature>
<dbReference type="RefSeq" id="WP_065413008.1">
    <property type="nucleotide sequence ID" value="NZ_MASQ01000073.1"/>
</dbReference>
<reference evidence="8 9" key="1">
    <citation type="submission" date="2016-07" db="EMBL/GenBank/DDBJ databases">
        <title>Draft genome of a psychrotolerant acidophile Acidithiobacillus ferrivorans strain YL15.</title>
        <authorList>
            <person name="Peng T."/>
            <person name="Ma L."/>
            <person name="Nan M."/>
            <person name="An N."/>
            <person name="Wang M."/>
            <person name="Qiu G."/>
            <person name="Zeng W."/>
        </authorList>
    </citation>
    <scope>NUCLEOTIDE SEQUENCE [LARGE SCALE GENOMIC DNA]</scope>
    <source>
        <strain evidence="8 9">YL15</strain>
    </source>
</reference>
<accession>A0A1B9BZZ8</accession>
<dbReference type="InterPro" id="IPR051539">
    <property type="entry name" value="T4SS-coupling_protein"/>
</dbReference>
<feature type="compositionally biased region" description="Low complexity" evidence="6">
    <location>
        <begin position="448"/>
        <end position="470"/>
    </location>
</feature>
<evidence type="ECO:0000313" key="8">
    <source>
        <dbReference type="EMBL" id="OCB03278.1"/>
    </source>
</evidence>
<dbReference type="Gene3D" id="3.40.50.300">
    <property type="entry name" value="P-loop containing nucleotide triphosphate hydrolases"/>
    <property type="match status" value="2"/>
</dbReference>
<comment type="subcellular location">
    <subcellularLocation>
        <location evidence="1">Cell membrane</location>
        <topology evidence="1">Multi-pass membrane protein</topology>
    </subcellularLocation>
</comment>
<sequence>MFDKLMKKVKEVATPERIAALRERAGDLAVQAGEKWDQAHERIDAHKQRREEHRRAEEKQDRAVTPQRFEDLPKEVQKTLQTHADRAASQKDDTYHRGSALIDLTSGHMRQALRNKTRAGDLCIAGVPLDAGDEQQHILLCGAPGTGKSVEIKKALRTIRQRGQRAVVYDPSGEFTSMFYRPGQDIILNPLDQRGAAWNPWQDAESFEYAALAKSFIHDRGQEADPFWTESARATFEALLMQSQSLDELVYLGISAPLSELAGIVADAGFSGMIGPEKTFQSTRATLSVYLRSLGMLENVQRGDESAFSFRKWAETDVDQWVFLPVPARARDAIRPLVSMFLDTAVRHVMGLRPDPERRIWLELDELPSLQNIPSLSPALAEGRKFGISAVLGVQSFPQMKKSFGDAVAQALWGLPKTRLYLRISDAETAEMISKELGEAQLKRKTHSNSASNSFTSGQSSSNSESSSNSTSEAMVIERIVLPAEIAGLPDLVGYLRTGGSHRVAKVKVEFDGIPRQGEQEDFVWKRQRALPGKESLRSNAQQEGKGMNEQVIEQVAQDKDIADIEAQEQKVRELAIEMMNESMAAWDDTSAASLTDSEMDELTGIFIQRARIELKSKASSSSE</sequence>
<dbReference type="Proteomes" id="UP000093129">
    <property type="component" value="Unassembled WGS sequence"/>
</dbReference>
<dbReference type="Pfam" id="PF10412">
    <property type="entry name" value="TrwB_AAD_bind"/>
    <property type="match status" value="1"/>
</dbReference>
<organism evidence="8 9">
    <name type="scientific">Acidithiobacillus ferrivorans</name>
    <dbReference type="NCBI Taxonomy" id="160808"/>
    <lineage>
        <taxon>Bacteria</taxon>
        <taxon>Pseudomonadati</taxon>
        <taxon>Pseudomonadota</taxon>
        <taxon>Acidithiobacillia</taxon>
        <taxon>Acidithiobacillales</taxon>
        <taxon>Acidithiobacillaceae</taxon>
        <taxon>Acidithiobacillus</taxon>
    </lineage>
</organism>
<feature type="domain" description="Type IV secretion system coupling protein TraD DNA-binding" evidence="7">
    <location>
        <begin position="122"/>
        <end position="509"/>
    </location>
</feature>
<dbReference type="PANTHER" id="PTHR37937">
    <property type="entry name" value="CONJUGATIVE TRANSFER: DNA TRANSPORT"/>
    <property type="match status" value="1"/>
</dbReference>
<dbReference type="CDD" id="cd01127">
    <property type="entry name" value="TrwB_TraG_TraD_VirD4"/>
    <property type="match status" value="1"/>
</dbReference>
<gene>
    <name evidence="8" type="ORF">BBC27_08780</name>
</gene>
<evidence type="ECO:0000259" key="7">
    <source>
        <dbReference type="Pfam" id="PF10412"/>
    </source>
</evidence>
<dbReference type="GO" id="GO:0005886">
    <property type="term" value="C:plasma membrane"/>
    <property type="evidence" value="ECO:0007669"/>
    <property type="project" value="UniProtKB-SubCell"/>
</dbReference>
<dbReference type="EMBL" id="MASQ01000073">
    <property type="protein sequence ID" value="OCB03278.1"/>
    <property type="molecule type" value="Genomic_DNA"/>
</dbReference>
<keyword evidence="3" id="KW-0812">Transmembrane</keyword>
<evidence type="ECO:0000256" key="1">
    <source>
        <dbReference type="ARBA" id="ARBA00004651"/>
    </source>
</evidence>